<keyword evidence="4 6" id="KW-0732">Signal</keyword>
<reference evidence="7 8" key="1">
    <citation type="journal article" date="2019" name="Int. J. Syst. Evol. Microbiol.">
        <title>Anaerobacillus alkaliphilus sp. nov., a novel alkaliphilic and moderately halophilic bacterium.</title>
        <authorList>
            <person name="Borsodi A.K."/>
            <person name="Aszalos J.M."/>
            <person name="Bihari P."/>
            <person name="Nagy I."/>
            <person name="Schumann P."/>
            <person name="Sproer C."/>
            <person name="Kovacs A.L."/>
            <person name="Boka K."/>
            <person name="Dobosy P."/>
            <person name="Ovari M."/>
            <person name="Szili-Kovacs T."/>
            <person name="Toth E."/>
        </authorList>
    </citation>
    <scope>NUCLEOTIDE SEQUENCE [LARGE SCALE GENOMIC DNA]</scope>
    <source>
        <strain evidence="7 8">B16-10</strain>
    </source>
</reference>
<accession>A0A4Q0VXA4</accession>
<dbReference type="RefSeq" id="WP_129076357.1">
    <property type="nucleotide sequence ID" value="NZ_QOUX01000001.1"/>
</dbReference>
<dbReference type="PROSITE" id="PS51257">
    <property type="entry name" value="PROKAR_LIPOPROTEIN"/>
    <property type="match status" value="1"/>
</dbReference>
<dbReference type="PANTHER" id="PTHR42953">
    <property type="entry name" value="HIGH-AFFINITY ZINC UPTAKE SYSTEM PROTEIN ZNUA-RELATED"/>
    <property type="match status" value="1"/>
</dbReference>
<keyword evidence="3" id="KW-0479">Metal-binding</keyword>
<dbReference type="OrthoDB" id="9793396at2"/>
<dbReference type="Proteomes" id="UP000290649">
    <property type="component" value="Unassembled WGS sequence"/>
</dbReference>
<evidence type="ECO:0000256" key="2">
    <source>
        <dbReference type="ARBA" id="ARBA00022448"/>
    </source>
</evidence>
<dbReference type="GO" id="GO:0046872">
    <property type="term" value="F:metal ion binding"/>
    <property type="evidence" value="ECO:0007669"/>
    <property type="project" value="UniProtKB-KW"/>
</dbReference>
<evidence type="ECO:0000313" key="8">
    <source>
        <dbReference type="Proteomes" id="UP000290649"/>
    </source>
</evidence>
<evidence type="ECO:0000256" key="4">
    <source>
        <dbReference type="ARBA" id="ARBA00022729"/>
    </source>
</evidence>
<dbReference type="InterPro" id="IPR006128">
    <property type="entry name" value="Lipoprotein_PsaA-like"/>
</dbReference>
<dbReference type="PANTHER" id="PTHR42953:SF1">
    <property type="entry name" value="METAL-BINDING PROTEIN HI_0362-RELATED"/>
    <property type="match status" value="1"/>
</dbReference>
<gene>
    <name evidence="7" type="ORF">DS745_01070</name>
</gene>
<dbReference type="AlphaFoldDB" id="A0A4Q0VXA4"/>
<protein>
    <submittedName>
        <fullName evidence="7">Metal ABC transporter substrate-binding protein</fullName>
    </submittedName>
</protein>
<dbReference type="CDD" id="cd01137">
    <property type="entry name" value="PsaA"/>
    <property type="match status" value="1"/>
</dbReference>
<evidence type="ECO:0000256" key="1">
    <source>
        <dbReference type="ARBA" id="ARBA00004196"/>
    </source>
</evidence>
<comment type="similarity">
    <text evidence="5">Belongs to the bacterial solute-binding protein 9 family.</text>
</comment>
<dbReference type="PRINTS" id="PR00691">
    <property type="entry name" value="ADHESINB"/>
</dbReference>
<dbReference type="InterPro" id="IPR050492">
    <property type="entry name" value="Bact_metal-bind_prot9"/>
</dbReference>
<organism evidence="7 8">
    <name type="scientific">Anaerobacillus alkaliphilus</name>
    <dbReference type="NCBI Taxonomy" id="1548597"/>
    <lineage>
        <taxon>Bacteria</taxon>
        <taxon>Bacillati</taxon>
        <taxon>Bacillota</taxon>
        <taxon>Bacilli</taxon>
        <taxon>Bacillales</taxon>
        <taxon>Bacillaceae</taxon>
        <taxon>Anaerobacillus</taxon>
    </lineage>
</organism>
<dbReference type="GO" id="GO:0030001">
    <property type="term" value="P:metal ion transport"/>
    <property type="evidence" value="ECO:0007669"/>
    <property type="project" value="InterPro"/>
</dbReference>
<dbReference type="Pfam" id="PF01297">
    <property type="entry name" value="ZnuA"/>
    <property type="match status" value="1"/>
</dbReference>
<dbReference type="Gene3D" id="3.40.50.1980">
    <property type="entry name" value="Nitrogenase molybdenum iron protein domain"/>
    <property type="match status" value="2"/>
</dbReference>
<dbReference type="PRINTS" id="PR00690">
    <property type="entry name" value="ADHESNFAMILY"/>
</dbReference>
<evidence type="ECO:0000256" key="5">
    <source>
        <dbReference type="RuleBase" id="RU003512"/>
    </source>
</evidence>
<evidence type="ECO:0000256" key="6">
    <source>
        <dbReference type="SAM" id="SignalP"/>
    </source>
</evidence>
<comment type="caution">
    <text evidence="7">The sequence shown here is derived from an EMBL/GenBank/DDBJ whole genome shotgun (WGS) entry which is preliminary data.</text>
</comment>
<keyword evidence="2 5" id="KW-0813">Transport</keyword>
<evidence type="ECO:0000313" key="7">
    <source>
        <dbReference type="EMBL" id="RXJ04012.1"/>
    </source>
</evidence>
<sequence>MFKLKALIVSLSFLVLASLTLIGCSSEEATSPGEEAEGLTIITSFSVLDDIIKNVIGDRGTVSYIIPIGEEPHEYEPVPSDYRKVSEADVFYVNGLDLEEWLEKVVSNVSDTEIVTLSDGVTPIPLVGDDEADPHAWLNPKNVITYVENLVADLVARDPGGEDIYRANAEAYIQELEELDTWIREQVAIIPEQQRVIIVSENAFKYFGEEYGFHTDGIWEINSLEEGTPQQFARLAEVIKDRNVPAVFVETTVDTRYMETVSKEAGVTIAGEVYTDAVGKEGSGAETFIKMIKHNVNVFVDGLK</sequence>
<dbReference type="GO" id="GO:0030313">
    <property type="term" value="C:cell envelope"/>
    <property type="evidence" value="ECO:0007669"/>
    <property type="project" value="UniProtKB-SubCell"/>
</dbReference>
<dbReference type="InterPro" id="IPR006127">
    <property type="entry name" value="ZnuA-like"/>
</dbReference>
<feature type="signal peptide" evidence="6">
    <location>
        <begin position="1"/>
        <end position="17"/>
    </location>
</feature>
<keyword evidence="8" id="KW-1185">Reference proteome</keyword>
<dbReference type="InterPro" id="IPR006129">
    <property type="entry name" value="AdhesinB"/>
</dbReference>
<dbReference type="SUPFAM" id="SSF53807">
    <property type="entry name" value="Helical backbone' metal receptor"/>
    <property type="match status" value="1"/>
</dbReference>
<comment type="subcellular location">
    <subcellularLocation>
        <location evidence="1">Cell envelope</location>
    </subcellularLocation>
</comment>
<evidence type="ECO:0000256" key="3">
    <source>
        <dbReference type="ARBA" id="ARBA00022723"/>
    </source>
</evidence>
<proteinExistence type="inferred from homology"/>
<dbReference type="GO" id="GO:0007155">
    <property type="term" value="P:cell adhesion"/>
    <property type="evidence" value="ECO:0007669"/>
    <property type="project" value="InterPro"/>
</dbReference>
<dbReference type="EMBL" id="QOUX01000001">
    <property type="protein sequence ID" value="RXJ04012.1"/>
    <property type="molecule type" value="Genomic_DNA"/>
</dbReference>
<name>A0A4Q0VXA4_9BACI</name>
<feature type="chain" id="PRO_5038604883" evidence="6">
    <location>
        <begin position="18"/>
        <end position="304"/>
    </location>
</feature>